<evidence type="ECO:0000313" key="2">
    <source>
        <dbReference type="EMBL" id="KAK7303816.1"/>
    </source>
</evidence>
<organism evidence="2 3">
    <name type="scientific">Clitoria ternatea</name>
    <name type="common">Butterfly pea</name>
    <dbReference type="NCBI Taxonomy" id="43366"/>
    <lineage>
        <taxon>Eukaryota</taxon>
        <taxon>Viridiplantae</taxon>
        <taxon>Streptophyta</taxon>
        <taxon>Embryophyta</taxon>
        <taxon>Tracheophyta</taxon>
        <taxon>Spermatophyta</taxon>
        <taxon>Magnoliopsida</taxon>
        <taxon>eudicotyledons</taxon>
        <taxon>Gunneridae</taxon>
        <taxon>Pentapetalae</taxon>
        <taxon>rosids</taxon>
        <taxon>fabids</taxon>
        <taxon>Fabales</taxon>
        <taxon>Fabaceae</taxon>
        <taxon>Papilionoideae</taxon>
        <taxon>50 kb inversion clade</taxon>
        <taxon>NPAAA clade</taxon>
        <taxon>indigoferoid/millettioid clade</taxon>
        <taxon>Phaseoleae</taxon>
        <taxon>Clitoria</taxon>
    </lineage>
</organism>
<protein>
    <submittedName>
        <fullName evidence="2">Uncharacterized protein</fullName>
    </submittedName>
</protein>
<comment type="caution">
    <text evidence="2">The sequence shown here is derived from an EMBL/GenBank/DDBJ whole genome shotgun (WGS) entry which is preliminary data.</text>
</comment>
<name>A0AAN9PMP9_CLITE</name>
<evidence type="ECO:0000313" key="3">
    <source>
        <dbReference type="Proteomes" id="UP001359559"/>
    </source>
</evidence>
<proteinExistence type="predicted"/>
<reference evidence="2 3" key="1">
    <citation type="submission" date="2024-01" db="EMBL/GenBank/DDBJ databases">
        <title>The genomes of 5 underutilized Papilionoideae crops provide insights into root nodulation and disease resistance.</title>
        <authorList>
            <person name="Yuan L."/>
        </authorList>
    </citation>
    <scope>NUCLEOTIDE SEQUENCE [LARGE SCALE GENOMIC DNA]</scope>
    <source>
        <strain evidence="2">LY-2023</strain>
        <tissue evidence="2">Leaf</tissue>
    </source>
</reference>
<evidence type="ECO:0000256" key="1">
    <source>
        <dbReference type="SAM" id="MobiDB-lite"/>
    </source>
</evidence>
<dbReference type="Proteomes" id="UP001359559">
    <property type="component" value="Unassembled WGS sequence"/>
</dbReference>
<feature type="region of interest" description="Disordered" evidence="1">
    <location>
        <begin position="1"/>
        <end position="23"/>
    </location>
</feature>
<feature type="compositionally biased region" description="Polar residues" evidence="1">
    <location>
        <begin position="1"/>
        <end position="10"/>
    </location>
</feature>
<sequence length="67" mass="7571">MTQQTITEDQATLEVSKESQQNSISNEALEVFANERIKPTIMEEFSYRDAVKGEKSEKLGFEDQGSV</sequence>
<keyword evidence="3" id="KW-1185">Reference proteome</keyword>
<accession>A0AAN9PMP9</accession>
<dbReference type="AlphaFoldDB" id="A0AAN9PMP9"/>
<gene>
    <name evidence="2" type="ORF">RJT34_14733</name>
</gene>
<dbReference type="EMBL" id="JAYKXN010000003">
    <property type="protein sequence ID" value="KAK7303816.1"/>
    <property type="molecule type" value="Genomic_DNA"/>
</dbReference>